<protein>
    <submittedName>
        <fullName evidence="2">Uncharacterized protein</fullName>
    </submittedName>
</protein>
<proteinExistence type="predicted"/>
<sequence>MLPGVISPSAGIMLNEMDRLELAKLESVQGPVPHQNMERSVADLLQEVLFLARIRRHCSRMCCHARFRADCLSTSNPPPREKQQQRAFRNHIDDDGGSMYKGRRSPYKDGRTYRTKHSQNDHHQA</sequence>
<accession>A0A1X2GZF0</accession>
<comment type="caution">
    <text evidence="2">The sequence shown here is derived from an EMBL/GenBank/DDBJ whole genome shotgun (WGS) entry which is preliminary data.</text>
</comment>
<name>A0A1X2GZF0_SYNRA</name>
<keyword evidence="3" id="KW-1185">Reference proteome</keyword>
<gene>
    <name evidence="2" type="ORF">BCR43DRAFT_519346</name>
</gene>
<reference evidence="2 3" key="1">
    <citation type="submission" date="2016-07" db="EMBL/GenBank/DDBJ databases">
        <title>Pervasive Adenine N6-methylation of Active Genes in Fungi.</title>
        <authorList>
            <consortium name="DOE Joint Genome Institute"/>
            <person name="Mondo S.J."/>
            <person name="Dannebaum R.O."/>
            <person name="Kuo R.C."/>
            <person name="Labutti K."/>
            <person name="Haridas S."/>
            <person name="Kuo A."/>
            <person name="Salamov A."/>
            <person name="Ahrendt S.R."/>
            <person name="Lipzen A."/>
            <person name="Sullivan W."/>
            <person name="Andreopoulos W.B."/>
            <person name="Clum A."/>
            <person name="Lindquist E."/>
            <person name="Daum C."/>
            <person name="Ramamoorthy G.K."/>
            <person name="Gryganskyi A."/>
            <person name="Culley D."/>
            <person name="Magnuson J.K."/>
            <person name="James T.Y."/>
            <person name="O'Malley M.A."/>
            <person name="Stajich J.E."/>
            <person name="Spatafora J.W."/>
            <person name="Visel A."/>
            <person name="Grigoriev I.V."/>
        </authorList>
    </citation>
    <scope>NUCLEOTIDE SEQUENCE [LARGE SCALE GENOMIC DNA]</scope>
    <source>
        <strain evidence="2 3">NRRL 2496</strain>
    </source>
</reference>
<dbReference type="Proteomes" id="UP000242180">
    <property type="component" value="Unassembled WGS sequence"/>
</dbReference>
<dbReference type="AlphaFoldDB" id="A0A1X2GZF0"/>
<feature type="compositionally biased region" description="Basic and acidic residues" evidence="1">
    <location>
        <begin position="79"/>
        <end position="94"/>
    </location>
</feature>
<feature type="region of interest" description="Disordered" evidence="1">
    <location>
        <begin position="70"/>
        <end position="125"/>
    </location>
</feature>
<feature type="compositionally biased region" description="Basic and acidic residues" evidence="1">
    <location>
        <begin position="106"/>
        <end position="125"/>
    </location>
</feature>
<dbReference type="InParanoid" id="A0A1X2GZF0"/>
<evidence type="ECO:0000313" key="2">
    <source>
        <dbReference type="EMBL" id="ORY89570.1"/>
    </source>
</evidence>
<dbReference type="EMBL" id="MCGN01000014">
    <property type="protein sequence ID" value="ORY89570.1"/>
    <property type="molecule type" value="Genomic_DNA"/>
</dbReference>
<evidence type="ECO:0000256" key="1">
    <source>
        <dbReference type="SAM" id="MobiDB-lite"/>
    </source>
</evidence>
<organism evidence="2 3">
    <name type="scientific">Syncephalastrum racemosum</name>
    <name type="common">Filamentous fungus</name>
    <dbReference type="NCBI Taxonomy" id="13706"/>
    <lineage>
        <taxon>Eukaryota</taxon>
        <taxon>Fungi</taxon>
        <taxon>Fungi incertae sedis</taxon>
        <taxon>Mucoromycota</taxon>
        <taxon>Mucoromycotina</taxon>
        <taxon>Mucoromycetes</taxon>
        <taxon>Mucorales</taxon>
        <taxon>Syncephalastraceae</taxon>
        <taxon>Syncephalastrum</taxon>
    </lineage>
</organism>
<evidence type="ECO:0000313" key="3">
    <source>
        <dbReference type="Proteomes" id="UP000242180"/>
    </source>
</evidence>